<evidence type="ECO:0000256" key="2">
    <source>
        <dbReference type="SAM" id="SignalP"/>
    </source>
</evidence>
<protein>
    <recommendedName>
        <fullName evidence="5">Transmembrane protein</fullName>
    </recommendedName>
</protein>
<gene>
    <name evidence="3" type="ORF">RND81_07G152200</name>
</gene>
<keyword evidence="4" id="KW-1185">Reference proteome</keyword>
<accession>A0AAW1JNN6</accession>
<dbReference type="EMBL" id="JBDFQZ010000007">
    <property type="protein sequence ID" value="KAK9706802.1"/>
    <property type="molecule type" value="Genomic_DNA"/>
</dbReference>
<evidence type="ECO:0008006" key="5">
    <source>
        <dbReference type="Google" id="ProtNLM"/>
    </source>
</evidence>
<evidence type="ECO:0000256" key="1">
    <source>
        <dbReference type="SAM" id="MobiDB-lite"/>
    </source>
</evidence>
<evidence type="ECO:0000313" key="3">
    <source>
        <dbReference type="EMBL" id="KAK9706802.1"/>
    </source>
</evidence>
<name>A0AAW1JNN6_SAPOF</name>
<feature type="region of interest" description="Disordered" evidence="1">
    <location>
        <begin position="42"/>
        <end position="68"/>
    </location>
</feature>
<feature type="chain" id="PRO_5043631987" description="Transmembrane protein" evidence="2">
    <location>
        <begin position="27"/>
        <end position="116"/>
    </location>
</feature>
<comment type="caution">
    <text evidence="3">The sequence shown here is derived from an EMBL/GenBank/DDBJ whole genome shotgun (WGS) entry which is preliminary data.</text>
</comment>
<keyword evidence="2" id="KW-0732">Signal</keyword>
<feature type="signal peptide" evidence="2">
    <location>
        <begin position="1"/>
        <end position="26"/>
    </location>
</feature>
<dbReference type="Proteomes" id="UP001443914">
    <property type="component" value="Unassembled WGS sequence"/>
</dbReference>
<evidence type="ECO:0000313" key="4">
    <source>
        <dbReference type="Proteomes" id="UP001443914"/>
    </source>
</evidence>
<dbReference type="AlphaFoldDB" id="A0AAW1JNN6"/>
<reference evidence="3" key="1">
    <citation type="submission" date="2024-03" db="EMBL/GenBank/DDBJ databases">
        <title>WGS assembly of Saponaria officinalis var. Norfolk2.</title>
        <authorList>
            <person name="Jenkins J."/>
            <person name="Shu S."/>
            <person name="Grimwood J."/>
            <person name="Barry K."/>
            <person name="Goodstein D."/>
            <person name="Schmutz J."/>
            <person name="Leebens-Mack J."/>
            <person name="Osbourn A."/>
        </authorList>
    </citation>
    <scope>NUCLEOTIDE SEQUENCE [LARGE SCALE GENOMIC DNA]</scope>
    <source>
        <strain evidence="3">JIC</strain>
    </source>
</reference>
<sequence length="116" mass="13392">MATKIFFSFLSIVLILFFYFATICLAYEFSDENTIGLISHGQRDPNSLHRPFPSRRHYTPSRQPPSPLSLPTLSIFSFCSSCRHSQFHNCSRRQEFGMTFGTCQSTAKKCEKNRKI</sequence>
<proteinExistence type="predicted"/>
<organism evidence="3 4">
    <name type="scientific">Saponaria officinalis</name>
    <name type="common">Common soapwort</name>
    <name type="synonym">Lychnis saponaria</name>
    <dbReference type="NCBI Taxonomy" id="3572"/>
    <lineage>
        <taxon>Eukaryota</taxon>
        <taxon>Viridiplantae</taxon>
        <taxon>Streptophyta</taxon>
        <taxon>Embryophyta</taxon>
        <taxon>Tracheophyta</taxon>
        <taxon>Spermatophyta</taxon>
        <taxon>Magnoliopsida</taxon>
        <taxon>eudicotyledons</taxon>
        <taxon>Gunneridae</taxon>
        <taxon>Pentapetalae</taxon>
        <taxon>Caryophyllales</taxon>
        <taxon>Caryophyllaceae</taxon>
        <taxon>Caryophylleae</taxon>
        <taxon>Saponaria</taxon>
    </lineage>
</organism>